<dbReference type="Proteomes" id="UP001154282">
    <property type="component" value="Unassembled WGS sequence"/>
</dbReference>
<organism evidence="1 2">
    <name type="scientific">Linum tenue</name>
    <dbReference type="NCBI Taxonomy" id="586396"/>
    <lineage>
        <taxon>Eukaryota</taxon>
        <taxon>Viridiplantae</taxon>
        <taxon>Streptophyta</taxon>
        <taxon>Embryophyta</taxon>
        <taxon>Tracheophyta</taxon>
        <taxon>Spermatophyta</taxon>
        <taxon>Magnoliopsida</taxon>
        <taxon>eudicotyledons</taxon>
        <taxon>Gunneridae</taxon>
        <taxon>Pentapetalae</taxon>
        <taxon>rosids</taxon>
        <taxon>fabids</taxon>
        <taxon>Malpighiales</taxon>
        <taxon>Linaceae</taxon>
        <taxon>Linum</taxon>
    </lineage>
</organism>
<keyword evidence="2" id="KW-1185">Reference proteome</keyword>
<name>A0AAV0JCC1_9ROSI</name>
<accession>A0AAV0JCC1</accession>
<dbReference type="AlphaFoldDB" id="A0AAV0JCC1"/>
<proteinExistence type="predicted"/>
<evidence type="ECO:0000313" key="2">
    <source>
        <dbReference type="Proteomes" id="UP001154282"/>
    </source>
</evidence>
<comment type="caution">
    <text evidence="1">The sequence shown here is derived from an EMBL/GenBank/DDBJ whole genome shotgun (WGS) entry which is preliminary data.</text>
</comment>
<protein>
    <submittedName>
        <fullName evidence="1">Uncharacterized protein</fullName>
    </submittedName>
</protein>
<gene>
    <name evidence="1" type="ORF">LITE_LOCUS13232</name>
</gene>
<dbReference type="EMBL" id="CAMGYJ010000004">
    <property type="protein sequence ID" value="CAI0406514.1"/>
    <property type="molecule type" value="Genomic_DNA"/>
</dbReference>
<reference evidence="1" key="1">
    <citation type="submission" date="2022-08" db="EMBL/GenBank/DDBJ databases">
        <authorList>
            <person name="Gutierrez-Valencia J."/>
        </authorList>
    </citation>
    <scope>NUCLEOTIDE SEQUENCE</scope>
</reference>
<sequence>MHDVGGNGDARRWRQPRCTTLKATAVDVGDGDDRRRRLEVEKEFVTAEKRVHGLWWLLESRWRRGGRWLWDRDKGKGWEV</sequence>
<evidence type="ECO:0000313" key="1">
    <source>
        <dbReference type="EMBL" id="CAI0406514.1"/>
    </source>
</evidence>